<gene>
    <name evidence="2" type="ORF">ACFY35_29035</name>
</gene>
<dbReference type="InterPro" id="IPR000073">
    <property type="entry name" value="AB_hydrolase_1"/>
</dbReference>
<name>A0ABW6WJM0_9ACTN</name>
<reference evidence="2 3" key="1">
    <citation type="submission" date="2024-10" db="EMBL/GenBank/DDBJ databases">
        <title>The Natural Products Discovery Center: Release of the First 8490 Sequenced Strains for Exploring Actinobacteria Biosynthetic Diversity.</title>
        <authorList>
            <person name="Kalkreuter E."/>
            <person name="Kautsar S.A."/>
            <person name="Yang D."/>
            <person name="Bader C.D."/>
            <person name="Teijaro C.N."/>
            <person name="Fluegel L."/>
            <person name="Davis C.M."/>
            <person name="Simpson J.R."/>
            <person name="Lauterbach L."/>
            <person name="Steele A.D."/>
            <person name="Gui C."/>
            <person name="Meng S."/>
            <person name="Li G."/>
            <person name="Viehrig K."/>
            <person name="Ye F."/>
            <person name="Su P."/>
            <person name="Kiefer A.F."/>
            <person name="Nichols A."/>
            <person name="Cepeda A.J."/>
            <person name="Yan W."/>
            <person name="Fan B."/>
            <person name="Jiang Y."/>
            <person name="Adhikari A."/>
            <person name="Zheng C.-J."/>
            <person name="Schuster L."/>
            <person name="Cowan T.M."/>
            <person name="Smanski M.J."/>
            <person name="Chevrette M.G."/>
            <person name="De Carvalho L.P.S."/>
            <person name="Shen B."/>
        </authorList>
    </citation>
    <scope>NUCLEOTIDE SEQUENCE [LARGE SCALE GENOMIC DNA]</scope>
    <source>
        <strain evidence="2 3">NPDC000087</strain>
    </source>
</reference>
<evidence type="ECO:0000259" key="1">
    <source>
        <dbReference type="Pfam" id="PF12697"/>
    </source>
</evidence>
<dbReference type="SUPFAM" id="SSF53474">
    <property type="entry name" value="alpha/beta-Hydrolases"/>
    <property type="match status" value="1"/>
</dbReference>
<dbReference type="Gene3D" id="3.40.50.1820">
    <property type="entry name" value="alpha/beta hydrolase"/>
    <property type="match status" value="1"/>
</dbReference>
<protein>
    <submittedName>
        <fullName evidence="2">Alpha/beta fold hydrolase</fullName>
    </submittedName>
</protein>
<keyword evidence="2" id="KW-0378">Hydrolase</keyword>
<dbReference type="InterPro" id="IPR029058">
    <property type="entry name" value="AB_hydrolase_fold"/>
</dbReference>
<dbReference type="GO" id="GO:0016787">
    <property type="term" value="F:hydrolase activity"/>
    <property type="evidence" value="ECO:0007669"/>
    <property type="project" value="UniProtKB-KW"/>
</dbReference>
<dbReference type="PANTHER" id="PTHR43798">
    <property type="entry name" value="MONOACYLGLYCEROL LIPASE"/>
    <property type="match status" value="1"/>
</dbReference>
<dbReference type="Pfam" id="PF12697">
    <property type="entry name" value="Abhydrolase_6"/>
    <property type="match status" value="1"/>
</dbReference>
<sequence length="253" mass="27429">MASVDVLSTGHGPGLVVLPGGTRRARHYQRMADALSGTYTVHVIERRGRGRSPAQGDDYGLDVEISDALEVLEETGSRQLFGHSYGGLVALHVALRTDLDRVIAYEPGVSVNGAIPWDWQPRFEQLLAEGKDARAMVQFLHGLDLMPSGPHVNAIAWVMQRATAEGRAVREVLPTIVRETGVMRELDSDGSRYAAITAPTLLLGGGRSPAYFHEILNVLVETIPNAKRVITPEFDHNAPDLDGPTAVAELIRA</sequence>
<keyword evidence="3" id="KW-1185">Reference proteome</keyword>
<dbReference type="Proteomes" id="UP001602245">
    <property type="component" value="Unassembled WGS sequence"/>
</dbReference>
<dbReference type="EMBL" id="JBIAZU010000005">
    <property type="protein sequence ID" value="MFF5293497.1"/>
    <property type="molecule type" value="Genomic_DNA"/>
</dbReference>
<evidence type="ECO:0000313" key="2">
    <source>
        <dbReference type="EMBL" id="MFF5293497.1"/>
    </source>
</evidence>
<comment type="caution">
    <text evidence="2">The sequence shown here is derived from an EMBL/GenBank/DDBJ whole genome shotgun (WGS) entry which is preliminary data.</text>
</comment>
<dbReference type="InterPro" id="IPR050266">
    <property type="entry name" value="AB_hydrolase_sf"/>
</dbReference>
<feature type="domain" description="AB hydrolase-1" evidence="1">
    <location>
        <begin position="15"/>
        <end position="212"/>
    </location>
</feature>
<proteinExistence type="predicted"/>
<organism evidence="2 3">
    <name type="scientific">Paractinoplanes globisporus</name>
    <dbReference type="NCBI Taxonomy" id="113565"/>
    <lineage>
        <taxon>Bacteria</taxon>
        <taxon>Bacillati</taxon>
        <taxon>Actinomycetota</taxon>
        <taxon>Actinomycetes</taxon>
        <taxon>Micromonosporales</taxon>
        <taxon>Micromonosporaceae</taxon>
        <taxon>Paractinoplanes</taxon>
    </lineage>
</organism>
<accession>A0ABW6WJM0</accession>
<evidence type="ECO:0000313" key="3">
    <source>
        <dbReference type="Proteomes" id="UP001602245"/>
    </source>
</evidence>
<dbReference type="RefSeq" id="WP_084699524.1">
    <property type="nucleotide sequence ID" value="NZ_JBIAZU010000005.1"/>
</dbReference>